<protein>
    <recommendedName>
        <fullName evidence="10">Histidine kinase domain-containing protein</fullName>
    </recommendedName>
</protein>
<sequence>MQRTGGILFALFLFLIGFSTGFGQKKDSLEQVWNGGGLSHEAELSTLELLYGETLEADSLSGIYLRRLLELTQSLENPTKYAKWAIAFFQSQSPGTQSNEEKIAILKDAIKREDRIPDTRVKGNLFLKLGGAFFNLFQFDSAITYYQLAISRFGEKDSLYVADALFFSGQASDYQGDLLNAMEKYQQARDIYELLGDEEYVNYVLGGMAILFSRYGIYEEADQIRERLIQAHKASGKTSEVGIQLYNRAEDLRKQGKYAEQLATLRQIEKMMPLKPESQYFLVMFHLSYANFFGRLGDLGQQMNYFTKAKEMIPLFPEFQQNNSSLLFAEALLKKNQRKPEEANRLALAYLEKVKQSKDMDHLIRAREIVAETYEDLGMQKEAAATWKALTQFKDSLNSVNQTTTFAYYQTLYETEKKELEILNKTKELEDANLKSEARTSLFLIIIGGLVIVGGGGFLTKSLQQAKKEKKLQERFSHELLNSQEEERKRISKDLHDGLGQSLLLIKNRVALSQDENAGELLDTAISELRAIARSLHPMQLEKLGLSKAAEQLLDQLDRETELFVSAEIEQLDKLLTKVQELHLYRILQECLNNILKHAEASSIRVSLAQKEKEVQLKIEDNGRGFDFSERYQDFQSLGLKTLKERTAAIQGTMKVSSEKGKGSQFTFTVYV</sequence>
<evidence type="ECO:0000313" key="12">
    <source>
        <dbReference type="Proteomes" id="UP001338309"/>
    </source>
</evidence>
<evidence type="ECO:0000256" key="2">
    <source>
        <dbReference type="ARBA" id="ARBA00022475"/>
    </source>
</evidence>
<evidence type="ECO:0000313" key="11">
    <source>
        <dbReference type="EMBL" id="GMQ28884.1"/>
    </source>
</evidence>
<dbReference type="SMART" id="SM00387">
    <property type="entry name" value="HATPase_c"/>
    <property type="match status" value="1"/>
</dbReference>
<comment type="caution">
    <text evidence="11">The sequence shown here is derived from an EMBL/GenBank/DDBJ whole genome shotgun (WGS) entry which is preliminary data.</text>
</comment>
<evidence type="ECO:0000256" key="4">
    <source>
        <dbReference type="ARBA" id="ARBA00022692"/>
    </source>
</evidence>
<dbReference type="EMBL" id="BTPD01000004">
    <property type="protein sequence ID" value="GMQ28884.1"/>
    <property type="molecule type" value="Genomic_DNA"/>
</dbReference>
<dbReference type="Pfam" id="PF07730">
    <property type="entry name" value="HisKA_3"/>
    <property type="match status" value="1"/>
</dbReference>
<dbReference type="InterPro" id="IPR036890">
    <property type="entry name" value="HATPase_C_sf"/>
</dbReference>
<dbReference type="PANTHER" id="PTHR24421:SF37">
    <property type="entry name" value="SENSOR HISTIDINE KINASE NARS"/>
    <property type="match status" value="1"/>
</dbReference>
<comment type="subcellular location">
    <subcellularLocation>
        <location evidence="1">Cell membrane</location>
        <topology evidence="1">Multi-pass membrane protein</topology>
    </subcellularLocation>
</comment>
<dbReference type="Gene3D" id="3.30.565.10">
    <property type="entry name" value="Histidine kinase-like ATPase, C-terminal domain"/>
    <property type="match status" value="1"/>
</dbReference>
<keyword evidence="12" id="KW-1185">Reference proteome</keyword>
<dbReference type="SUPFAM" id="SSF55874">
    <property type="entry name" value="ATPase domain of HSP90 chaperone/DNA topoisomerase II/histidine kinase"/>
    <property type="match status" value="1"/>
</dbReference>
<accession>A0ABQ6PLQ7</accession>
<evidence type="ECO:0000259" key="10">
    <source>
        <dbReference type="PROSITE" id="PS50109"/>
    </source>
</evidence>
<evidence type="ECO:0000256" key="7">
    <source>
        <dbReference type="ARBA" id="ARBA00023012"/>
    </source>
</evidence>
<keyword evidence="4 9" id="KW-0812">Transmembrane</keyword>
<dbReference type="InterPro" id="IPR005467">
    <property type="entry name" value="His_kinase_dom"/>
</dbReference>
<evidence type="ECO:0000256" key="8">
    <source>
        <dbReference type="ARBA" id="ARBA00023136"/>
    </source>
</evidence>
<keyword evidence="7" id="KW-0902">Two-component regulatory system</keyword>
<keyword evidence="2" id="KW-1003">Cell membrane</keyword>
<proteinExistence type="predicted"/>
<organism evidence="11 12">
    <name type="scientific">Algoriphagus confluentis</name>
    <dbReference type="NCBI Taxonomy" id="1697556"/>
    <lineage>
        <taxon>Bacteria</taxon>
        <taxon>Pseudomonadati</taxon>
        <taxon>Bacteroidota</taxon>
        <taxon>Cytophagia</taxon>
        <taxon>Cytophagales</taxon>
        <taxon>Cyclobacteriaceae</taxon>
        <taxon>Algoriphagus</taxon>
    </lineage>
</organism>
<reference evidence="11 12" key="1">
    <citation type="submission" date="2023-08" db="EMBL/GenBank/DDBJ databases">
        <title>Draft genome sequence of Algoriphagus confluentis.</title>
        <authorList>
            <person name="Takatani N."/>
            <person name="Hosokawa M."/>
            <person name="Sawabe T."/>
        </authorList>
    </citation>
    <scope>NUCLEOTIDE SEQUENCE [LARGE SCALE GENOMIC DNA]</scope>
    <source>
        <strain evidence="11 12">NBRC 111222</strain>
    </source>
</reference>
<dbReference type="InterPro" id="IPR050482">
    <property type="entry name" value="Sensor_HK_TwoCompSys"/>
</dbReference>
<evidence type="ECO:0000256" key="6">
    <source>
        <dbReference type="ARBA" id="ARBA00022989"/>
    </source>
</evidence>
<feature type="domain" description="Histidine kinase" evidence="10">
    <location>
        <begin position="494"/>
        <end position="672"/>
    </location>
</feature>
<dbReference type="Pfam" id="PF02518">
    <property type="entry name" value="HATPase_c"/>
    <property type="match status" value="1"/>
</dbReference>
<dbReference type="SUPFAM" id="SSF48452">
    <property type="entry name" value="TPR-like"/>
    <property type="match status" value="1"/>
</dbReference>
<dbReference type="Proteomes" id="UP001338309">
    <property type="component" value="Unassembled WGS sequence"/>
</dbReference>
<dbReference type="Gene3D" id="1.20.5.1930">
    <property type="match status" value="1"/>
</dbReference>
<evidence type="ECO:0000256" key="1">
    <source>
        <dbReference type="ARBA" id="ARBA00004651"/>
    </source>
</evidence>
<keyword evidence="5" id="KW-0418">Kinase</keyword>
<keyword evidence="6 9" id="KW-1133">Transmembrane helix</keyword>
<dbReference type="PROSITE" id="PS50109">
    <property type="entry name" value="HIS_KIN"/>
    <property type="match status" value="1"/>
</dbReference>
<dbReference type="RefSeq" id="WP_338223620.1">
    <property type="nucleotide sequence ID" value="NZ_BTPD01000004.1"/>
</dbReference>
<name>A0ABQ6PLQ7_9BACT</name>
<dbReference type="InterPro" id="IPR003594">
    <property type="entry name" value="HATPase_dom"/>
</dbReference>
<dbReference type="InterPro" id="IPR011712">
    <property type="entry name" value="Sig_transdc_His_kin_sub3_dim/P"/>
</dbReference>
<evidence type="ECO:0000256" key="5">
    <source>
        <dbReference type="ARBA" id="ARBA00022777"/>
    </source>
</evidence>
<gene>
    <name evidence="11" type="ORF">Aconfl_15270</name>
</gene>
<evidence type="ECO:0000256" key="9">
    <source>
        <dbReference type="SAM" id="Phobius"/>
    </source>
</evidence>
<dbReference type="Gene3D" id="1.25.40.10">
    <property type="entry name" value="Tetratricopeptide repeat domain"/>
    <property type="match status" value="2"/>
</dbReference>
<keyword evidence="8 9" id="KW-0472">Membrane</keyword>
<evidence type="ECO:0000256" key="3">
    <source>
        <dbReference type="ARBA" id="ARBA00022679"/>
    </source>
</evidence>
<keyword evidence="3" id="KW-0808">Transferase</keyword>
<feature type="transmembrane region" description="Helical" evidence="9">
    <location>
        <begin position="442"/>
        <end position="460"/>
    </location>
</feature>
<dbReference type="CDD" id="cd16917">
    <property type="entry name" value="HATPase_UhpB-NarQ-NarX-like"/>
    <property type="match status" value="1"/>
</dbReference>
<dbReference type="InterPro" id="IPR011990">
    <property type="entry name" value="TPR-like_helical_dom_sf"/>
</dbReference>
<dbReference type="PANTHER" id="PTHR24421">
    <property type="entry name" value="NITRATE/NITRITE SENSOR PROTEIN NARX-RELATED"/>
    <property type="match status" value="1"/>
</dbReference>